<evidence type="ECO:0000256" key="3">
    <source>
        <dbReference type="ARBA" id="ARBA00022692"/>
    </source>
</evidence>
<dbReference type="PANTHER" id="PTHR42920">
    <property type="entry name" value="OS03G0707200 PROTEIN-RELATED"/>
    <property type="match status" value="1"/>
</dbReference>
<dbReference type="PANTHER" id="PTHR42920:SF5">
    <property type="entry name" value="EAMA DOMAIN-CONTAINING PROTEIN"/>
    <property type="match status" value="1"/>
</dbReference>
<evidence type="ECO:0000256" key="5">
    <source>
        <dbReference type="ARBA" id="ARBA00023136"/>
    </source>
</evidence>
<comment type="caution">
    <text evidence="8">The sequence shown here is derived from an EMBL/GenBank/DDBJ whole genome shotgun (WGS) entry which is preliminary data.</text>
</comment>
<feature type="transmembrane region" description="Helical" evidence="6">
    <location>
        <begin position="121"/>
        <end position="138"/>
    </location>
</feature>
<dbReference type="RefSeq" id="WP_114705410.1">
    <property type="nucleotide sequence ID" value="NZ_QDKL01000001.1"/>
</dbReference>
<organism evidence="8 9">
    <name type="scientific">Halobacteriovorax vibrionivorans</name>
    <dbReference type="NCBI Taxonomy" id="2152716"/>
    <lineage>
        <taxon>Bacteria</taxon>
        <taxon>Pseudomonadati</taxon>
        <taxon>Bdellovibrionota</taxon>
        <taxon>Bacteriovoracia</taxon>
        <taxon>Bacteriovoracales</taxon>
        <taxon>Halobacteriovoraceae</taxon>
        <taxon>Halobacteriovorax</taxon>
    </lineage>
</organism>
<feature type="transmembrane region" description="Helical" evidence="6">
    <location>
        <begin position="144"/>
        <end position="164"/>
    </location>
</feature>
<name>A0ABY0ILR3_9BACT</name>
<feature type="transmembrane region" description="Helical" evidence="6">
    <location>
        <begin position="245"/>
        <end position="265"/>
    </location>
</feature>
<reference evidence="9" key="1">
    <citation type="journal article" date="2019" name="Int. J. Syst. Evol. Microbiol.">
        <title>Halobacteriovorax valvorus sp. nov., a novel prokaryotic predator isolated from coastal seawater of China.</title>
        <authorList>
            <person name="Chen M.-X."/>
        </authorList>
    </citation>
    <scope>NUCLEOTIDE SEQUENCE [LARGE SCALE GENOMIC DNA]</scope>
    <source>
        <strain evidence="9">BL9</strain>
    </source>
</reference>
<dbReference type="SUPFAM" id="SSF103481">
    <property type="entry name" value="Multidrug resistance efflux transporter EmrE"/>
    <property type="match status" value="2"/>
</dbReference>
<evidence type="ECO:0000313" key="8">
    <source>
        <dbReference type="EMBL" id="RZF22464.1"/>
    </source>
</evidence>
<evidence type="ECO:0000256" key="1">
    <source>
        <dbReference type="ARBA" id="ARBA00004651"/>
    </source>
</evidence>
<feature type="transmembrane region" description="Helical" evidence="6">
    <location>
        <begin position="65"/>
        <end position="88"/>
    </location>
</feature>
<evidence type="ECO:0000256" key="6">
    <source>
        <dbReference type="SAM" id="Phobius"/>
    </source>
</evidence>
<feature type="transmembrane region" description="Helical" evidence="6">
    <location>
        <begin position="35"/>
        <end position="53"/>
    </location>
</feature>
<evidence type="ECO:0000256" key="2">
    <source>
        <dbReference type="ARBA" id="ARBA00022475"/>
    </source>
</evidence>
<dbReference type="Pfam" id="PF00892">
    <property type="entry name" value="EamA"/>
    <property type="match status" value="2"/>
</dbReference>
<gene>
    <name evidence="8" type="ORF">DAY19_01460</name>
</gene>
<dbReference type="InterPro" id="IPR051258">
    <property type="entry name" value="Diverse_Substrate_Transporter"/>
</dbReference>
<dbReference type="EMBL" id="QDKL01000001">
    <property type="protein sequence ID" value="RZF22464.1"/>
    <property type="molecule type" value="Genomic_DNA"/>
</dbReference>
<evidence type="ECO:0000313" key="9">
    <source>
        <dbReference type="Proteomes" id="UP000443582"/>
    </source>
</evidence>
<keyword evidence="9" id="KW-1185">Reference proteome</keyword>
<feature type="transmembrane region" description="Helical" evidence="6">
    <location>
        <begin position="94"/>
        <end position="114"/>
    </location>
</feature>
<dbReference type="InterPro" id="IPR037185">
    <property type="entry name" value="EmrE-like"/>
</dbReference>
<feature type="domain" description="EamA" evidence="7">
    <location>
        <begin position="1"/>
        <end position="136"/>
    </location>
</feature>
<dbReference type="InterPro" id="IPR000620">
    <property type="entry name" value="EamA_dom"/>
</dbReference>
<feature type="transmembrane region" description="Helical" evidence="6">
    <location>
        <begin position="176"/>
        <end position="195"/>
    </location>
</feature>
<feature type="transmembrane region" description="Helical" evidence="6">
    <location>
        <begin position="215"/>
        <end position="233"/>
    </location>
</feature>
<keyword evidence="4 6" id="KW-1133">Transmembrane helix</keyword>
<sequence>MKGIILLSIACAIWGMGFAGTRFTLVDYSPVWSNSLRYIFAGLFALLILLFRGDFKKLSNNKDEVIGGLVCSALLMTALQLQTVGIALTTMAKSGFFTVFYAVITPIIAVIFLGQRVRKTFWLLLMTSMLGIMMMNGMDFNNFNIGDGFVIVSAVFFSLHIIATDRYANNVDAIRFNFLQCIFMGIMGLVFALIYEGATSLEVLYSAKALSFPSALWGFLIVSIFSSLIAFSLQIVAQKTIPAHIVGLVFLSESIFAALFGYLFFKETLDPTAMLGAFVIVISVALVPRFTNIKKEDDNSDGVFDEIENTGVSSVVNDTRVL</sequence>
<comment type="subcellular location">
    <subcellularLocation>
        <location evidence="1">Cell membrane</location>
        <topology evidence="1">Multi-pass membrane protein</topology>
    </subcellularLocation>
</comment>
<keyword evidence="3 6" id="KW-0812">Transmembrane</keyword>
<keyword evidence="2" id="KW-1003">Cell membrane</keyword>
<protein>
    <submittedName>
        <fullName evidence="8">DMT family transporter</fullName>
    </submittedName>
</protein>
<keyword evidence="5 6" id="KW-0472">Membrane</keyword>
<feature type="domain" description="EamA" evidence="7">
    <location>
        <begin position="145"/>
        <end position="287"/>
    </location>
</feature>
<accession>A0ABY0ILR3</accession>
<proteinExistence type="predicted"/>
<evidence type="ECO:0000259" key="7">
    <source>
        <dbReference type="Pfam" id="PF00892"/>
    </source>
</evidence>
<evidence type="ECO:0000256" key="4">
    <source>
        <dbReference type="ARBA" id="ARBA00022989"/>
    </source>
</evidence>
<dbReference type="Proteomes" id="UP000443582">
    <property type="component" value="Unassembled WGS sequence"/>
</dbReference>
<feature type="transmembrane region" description="Helical" evidence="6">
    <location>
        <begin position="271"/>
        <end position="290"/>
    </location>
</feature>